<dbReference type="SUPFAM" id="SSF52540">
    <property type="entry name" value="P-loop containing nucleoside triphosphate hydrolases"/>
    <property type="match status" value="1"/>
</dbReference>
<evidence type="ECO:0000313" key="3">
    <source>
        <dbReference type="Proteomes" id="UP001530400"/>
    </source>
</evidence>
<evidence type="ECO:0000259" key="1">
    <source>
        <dbReference type="Pfam" id="PF01926"/>
    </source>
</evidence>
<feature type="domain" description="G" evidence="1">
    <location>
        <begin position="56"/>
        <end position="94"/>
    </location>
</feature>
<dbReference type="Gene3D" id="3.40.50.300">
    <property type="entry name" value="P-loop containing nucleotide triphosphate hydrolases"/>
    <property type="match status" value="1"/>
</dbReference>
<comment type="caution">
    <text evidence="2">The sequence shown here is derived from an EMBL/GenBank/DDBJ whole genome shotgun (WGS) entry which is preliminary data.</text>
</comment>
<proteinExistence type="predicted"/>
<dbReference type="InterPro" id="IPR027417">
    <property type="entry name" value="P-loop_NTPase"/>
</dbReference>
<name>A0ABD3QAV6_9STRA</name>
<evidence type="ECO:0000313" key="2">
    <source>
        <dbReference type="EMBL" id="KAL3797478.1"/>
    </source>
</evidence>
<dbReference type="EMBL" id="JALLPJ020000252">
    <property type="protein sequence ID" value="KAL3797478.1"/>
    <property type="molecule type" value="Genomic_DNA"/>
</dbReference>
<organism evidence="2 3">
    <name type="scientific">Cyclotella atomus</name>
    <dbReference type="NCBI Taxonomy" id="382360"/>
    <lineage>
        <taxon>Eukaryota</taxon>
        <taxon>Sar</taxon>
        <taxon>Stramenopiles</taxon>
        <taxon>Ochrophyta</taxon>
        <taxon>Bacillariophyta</taxon>
        <taxon>Coscinodiscophyceae</taxon>
        <taxon>Thalassiosirophycidae</taxon>
        <taxon>Stephanodiscales</taxon>
        <taxon>Stephanodiscaceae</taxon>
        <taxon>Cyclotella</taxon>
    </lineage>
</organism>
<protein>
    <recommendedName>
        <fullName evidence="1">G domain-containing protein</fullName>
    </recommendedName>
</protein>
<dbReference type="Pfam" id="PF01926">
    <property type="entry name" value="MMR_HSR1"/>
    <property type="match status" value="1"/>
</dbReference>
<dbReference type="Proteomes" id="UP001530400">
    <property type="component" value="Unassembled WGS sequence"/>
</dbReference>
<gene>
    <name evidence="2" type="ORF">ACHAWO_008194</name>
</gene>
<reference evidence="2 3" key="1">
    <citation type="submission" date="2024-10" db="EMBL/GenBank/DDBJ databases">
        <title>Updated reference genomes for cyclostephanoid diatoms.</title>
        <authorList>
            <person name="Roberts W.R."/>
            <person name="Alverson A.J."/>
        </authorList>
    </citation>
    <scope>NUCLEOTIDE SEQUENCE [LARGE SCALE GENOMIC DNA]</scope>
    <source>
        <strain evidence="2 3">AJA010-31</strain>
    </source>
</reference>
<accession>A0ABD3QAV6</accession>
<dbReference type="AlphaFoldDB" id="A0ABD3QAV6"/>
<dbReference type="InterPro" id="IPR006073">
    <property type="entry name" value="GTP-bd"/>
</dbReference>
<keyword evidence="3" id="KW-1185">Reference proteome</keyword>
<sequence>MSTMRSEYSDFDFDSMKEDLDKLGTNLASSFNMNVQQWKMEASMEALELVAGKDVVAVVGKTGVGKSTLLQGIAGKKIRASTHEVQYGGQTVTKQVFEAAWI</sequence>